<dbReference type="PROSITE" id="PS50109">
    <property type="entry name" value="HIS_KIN"/>
    <property type="match status" value="1"/>
</dbReference>
<proteinExistence type="predicted"/>
<dbReference type="Gene3D" id="3.30.565.10">
    <property type="entry name" value="Histidine kinase-like ATPase, C-terminal domain"/>
    <property type="match status" value="1"/>
</dbReference>
<dbReference type="InterPro" id="IPR005467">
    <property type="entry name" value="His_kinase_dom"/>
</dbReference>
<protein>
    <recommendedName>
        <fullName evidence="2">histidine kinase</fullName>
        <ecNumber evidence="2">2.7.13.3</ecNumber>
    </recommendedName>
</protein>
<keyword evidence="6" id="KW-0472">Membrane</keyword>
<feature type="domain" description="PAC" evidence="8">
    <location>
        <begin position="287"/>
        <end position="350"/>
    </location>
</feature>
<dbReference type="GO" id="GO:0000155">
    <property type="term" value="F:phosphorelay sensor kinase activity"/>
    <property type="evidence" value="ECO:0007669"/>
    <property type="project" value="InterPro"/>
</dbReference>
<dbReference type="EC" id="2.7.13.3" evidence="2"/>
<organism evidence="9 10">
    <name type="scientific">Methanolacinia petrolearia (strain DSM 11571 / OCM 486 / SEBR 4847)</name>
    <name type="common">Methanoplanus petrolearius</name>
    <dbReference type="NCBI Taxonomy" id="679926"/>
    <lineage>
        <taxon>Archaea</taxon>
        <taxon>Methanobacteriati</taxon>
        <taxon>Methanobacteriota</taxon>
        <taxon>Stenosarchaea group</taxon>
        <taxon>Methanomicrobia</taxon>
        <taxon>Methanomicrobiales</taxon>
        <taxon>Methanomicrobiaceae</taxon>
        <taxon>Methanolacinia</taxon>
    </lineage>
</organism>
<feature type="transmembrane region" description="Helical" evidence="6">
    <location>
        <begin position="205"/>
        <end position="225"/>
    </location>
</feature>
<evidence type="ECO:0000313" key="9">
    <source>
        <dbReference type="EMBL" id="ADN34901.1"/>
    </source>
</evidence>
<accession>E1RE10</accession>
<evidence type="ECO:0000256" key="3">
    <source>
        <dbReference type="ARBA" id="ARBA00022553"/>
    </source>
</evidence>
<keyword evidence="3" id="KW-0597">Phosphoprotein</keyword>
<evidence type="ECO:0000256" key="4">
    <source>
        <dbReference type="ARBA" id="ARBA00022679"/>
    </source>
</evidence>
<dbReference type="SUPFAM" id="SSF55785">
    <property type="entry name" value="PYP-like sensor domain (PAS domain)"/>
    <property type="match status" value="1"/>
</dbReference>
<dbReference type="AlphaFoldDB" id="E1RE10"/>
<dbReference type="PROSITE" id="PS50113">
    <property type="entry name" value="PAC"/>
    <property type="match status" value="1"/>
</dbReference>
<dbReference type="SMART" id="SM00387">
    <property type="entry name" value="HATPase_c"/>
    <property type="match status" value="1"/>
</dbReference>
<dbReference type="Pfam" id="PF02518">
    <property type="entry name" value="HATPase_c"/>
    <property type="match status" value="1"/>
</dbReference>
<evidence type="ECO:0000259" key="7">
    <source>
        <dbReference type="PROSITE" id="PS50109"/>
    </source>
</evidence>
<evidence type="ECO:0000256" key="1">
    <source>
        <dbReference type="ARBA" id="ARBA00000085"/>
    </source>
</evidence>
<dbReference type="Pfam" id="PF13426">
    <property type="entry name" value="PAS_9"/>
    <property type="match status" value="1"/>
</dbReference>
<dbReference type="STRING" id="679926.Mpet_0121"/>
<dbReference type="GeneID" id="25394956"/>
<keyword evidence="5 9" id="KW-0418">Kinase</keyword>
<keyword evidence="10" id="KW-1185">Reference proteome</keyword>
<evidence type="ECO:0000256" key="5">
    <source>
        <dbReference type="ARBA" id="ARBA00022777"/>
    </source>
</evidence>
<dbReference type="HOGENOM" id="CLU_000445_114_58_2"/>
<dbReference type="NCBIfam" id="TIGR00229">
    <property type="entry name" value="sensory_box"/>
    <property type="match status" value="1"/>
</dbReference>
<feature type="transmembrane region" description="Helical" evidence="6">
    <location>
        <begin position="97"/>
        <end position="115"/>
    </location>
</feature>
<dbReference type="InterPro" id="IPR000700">
    <property type="entry name" value="PAS-assoc_C"/>
</dbReference>
<evidence type="ECO:0000313" key="10">
    <source>
        <dbReference type="Proteomes" id="UP000006565"/>
    </source>
</evidence>
<dbReference type="InterPro" id="IPR035965">
    <property type="entry name" value="PAS-like_dom_sf"/>
</dbReference>
<feature type="transmembrane region" description="Helical" evidence="6">
    <location>
        <begin position="65"/>
        <end position="85"/>
    </location>
</feature>
<feature type="transmembrane region" description="Helical" evidence="6">
    <location>
        <begin position="6"/>
        <end position="24"/>
    </location>
</feature>
<dbReference type="CDD" id="cd00082">
    <property type="entry name" value="HisKA"/>
    <property type="match status" value="1"/>
</dbReference>
<dbReference type="InterPro" id="IPR052162">
    <property type="entry name" value="Sensor_kinase/Photoreceptor"/>
</dbReference>
<dbReference type="SUPFAM" id="SSF55874">
    <property type="entry name" value="ATPase domain of HSP90 chaperone/DNA topoisomerase II/histidine kinase"/>
    <property type="match status" value="1"/>
</dbReference>
<feature type="transmembrane region" description="Helical" evidence="6">
    <location>
        <begin position="36"/>
        <end position="53"/>
    </location>
</feature>
<dbReference type="InterPro" id="IPR000014">
    <property type="entry name" value="PAS"/>
</dbReference>
<dbReference type="KEGG" id="mpi:Mpet_0121"/>
<name>E1RE10_METP4</name>
<dbReference type="CDD" id="cd00130">
    <property type="entry name" value="PAS"/>
    <property type="match status" value="1"/>
</dbReference>
<dbReference type="eggNOG" id="arCOG02327">
    <property type="taxonomic scope" value="Archaea"/>
</dbReference>
<evidence type="ECO:0000256" key="2">
    <source>
        <dbReference type="ARBA" id="ARBA00012438"/>
    </source>
</evidence>
<feature type="domain" description="Histidine kinase" evidence="7">
    <location>
        <begin position="368"/>
        <end position="569"/>
    </location>
</feature>
<dbReference type="CDD" id="cd00075">
    <property type="entry name" value="HATPase"/>
    <property type="match status" value="1"/>
</dbReference>
<dbReference type="InterPro" id="IPR003594">
    <property type="entry name" value="HATPase_dom"/>
</dbReference>
<keyword evidence="6" id="KW-0812">Transmembrane</keyword>
<dbReference type="InterPro" id="IPR031621">
    <property type="entry name" value="HisKA_7TM"/>
</dbReference>
<keyword evidence="4" id="KW-0808">Transferase</keyword>
<comment type="catalytic activity">
    <reaction evidence="1">
        <text>ATP + protein L-histidine = ADP + protein N-phospho-L-histidine.</text>
        <dbReference type="EC" id="2.7.13.3"/>
    </reaction>
</comment>
<dbReference type="Gene3D" id="3.30.450.20">
    <property type="entry name" value="PAS domain"/>
    <property type="match status" value="1"/>
</dbReference>
<evidence type="ECO:0000259" key="8">
    <source>
        <dbReference type="PROSITE" id="PS50113"/>
    </source>
</evidence>
<keyword evidence="6" id="KW-1133">Transmembrane helix</keyword>
<dbReference type="PANTHER" id="PTHR43304">
    <property type="entry name" value="PHYTOCHROME-LIKE PROTEIN CPH1"/>
    <property type="match status" value="1"/>
</dbReference>
<feature type="transmembrane region" description="Helical" evidence="6">
    <location>
        <begin position="181"/>
        <end position="199"/>
    </location>
</feature>
<dbReference type="InterPro" id="IPR003661">
    <property type="entry name" value="HisK_dim/P_dom"/>
</dbReference>
<dbReference type="OrthoDB" id="8127at2157"/>
<dbReference type="InterPro" id="IPR036890">
    <property type="entry name" value="HATPase_C_sf"/>
</dbReference>
<sequence>MFQYHPYLIPVIFAAALSGFIALYSFRRRRMRGARAFSLLMLLVFIWEFFYMFEMSSTNFESMKLFLRLQYFAIPFIPVVLLYFILEYGGYYRFLNFKYIGLLLVVPLVSLILLLTDDFHHLFFNIEYMVAADYIIVRGFEAGPVYNLLWIYSGILFFLSAVISFHIHLSSQGIQRVQSGVLVGALSASLFVELLYQVGVSPYPYLDLTAIVFPISGLCIMIGLFKYNFFDIVPLPKQTIFSSLSEGIIVLDSKKRIIDINSIAQDMLGGGVEVDGSLLFEKDTFLNKYEDRMNSPACIAFLARVERDGGEKFYAVSVTPISLNDGDNVYRILVLRDITHEKKYERELEKSRSSLKIANEKISLLNSVTRHDILNNITVLSAYADLIGDQIPEEGKSRDYLDKMIKAIEQITQQIRFTADYQNMGVDDPIWQNMRRVVREAWESLGSVTSRIEFEVDLPENLEIYADFLLSKVFYNLFENSIRHGERVTKISVSFDTKPDGSGVVIVEDNGVGIPEDTKPRIFSKGFGKNTGLGLFLASEILSITKIGIFETGTEGKGARFEMVVHPNGWRVKEKKEG</sequence>
<dbReference type="Pfam" id="PF16927">
    <property type="entry name" value="HisKA_7TM"/>
    <property type="match status" value="1"/>
</dbReference>
<reference evidence="9 10" key="1">
    <citation type="journal article" date="2010" name="Stand. Genomic Sci.">
        <title>Complete genome sequence of Methanoplanus petrolearius type strain (SEBR 4847).</title>
        <authorList>
            <person name="Brambilla E."/>
            <person name="Djao O.D."/>
            <person name="Daligault H."/>
            <person name="Lapidus A."/>
            <person name="Lucas S."/>
            <person name="Hammon N."/>
            <person name="Nolan M."/>
            <person name="Tice H."/>
            <person name="Cheng J.F."/>
            <person name="Han C."/>
            <person name="Tapia R."/>
            <person name="Goodwin L."/>
            <person name="Pitluck S."/>
            <person name="Liolios K."/>
            <person name="Ivanova N."/>
            <person name="Mavromatis K."/>
            <person name="Mikhailova N."/>
            <person name="Pati A."/>
            <person name="Chen A."/>
            <person name="Palaniappan K."/>
            <person name="Land M."/>
            <person name="Hauser L."/>
            <person name="Chang Y.J."/>
            <person name="Jeffries C.D."/>
            <person name="Rohde M."/>
            <person name="Spring S."/>
            <person name="Sikorski J."/>
            <person name="Goker M."/>
            <person name="Woyke T."/>
            <person name="Bristow J."/>
            <person name="Eisen J.A."/>
            <person name="Markowitz V."/>
            <person name="Hugenholtz P."/>
            <person name="Kyrpides N.C."/>
            <person name="Klenk H.P."/>
        </authorList>
    </citation>
    <scope>NUCLEOTIDE SEQUENCE [LARGE SCALE GENOMIC DNA]</scope>
    <source>
        <strain evidence="10">DSM 11571 / OCM 486 / SEBR 4847</strain>
    </source>
</reference>
<dbReference type="Proteomes" id="UP000006565">
    <property type="component" value="Chromosome"/>
</dbReference>
<dbReference type="EMBL" id="CP002117">
    <property type="protein sequence ID" value="ADN34901.1"/>
    <property type="molecule type" value="Genomic_DNA"/>
</dbReference>
<evidence type="ECO:0000256" key="6">
    <source>
        <dbReference type="SAM" id="Phobius"/>
    </source>
</evidence>
<dbReference type="RefSeq" id="WP_013328080.1">
    <property type="nucleotide sequence ID" value="NC_014507.1"/>
</dbReference>
<gene>
    <name evidence="9" type="ordered locus">Mpet_0121</name>
</gene>
<dbReference type="PANTHER" id="PTHR43304:SF1">
    <property type="entry name" value="PAC DOMAIN-CONTAINING PROTEIN"/>
    <property type="match status" value="1"/>
</dbReference>
<feature type="transmembrane region" description="Helical" evidence="6">
    <location>
        <begin position="149"/>
        <end position="169"/>
    </location>
</feature>